<protein>
    <submittedName>
        <fullName evidence="1">Uncharacterized protein</fullName>
    </submittedName>
</protein>
<comment type="caution">
    <text evidence="1">The sequence shown here is derived from an EMBL/GenBank/DDBJ whole genome shotgun (WGS) entry which is preliminary data.</text>
</comment>
<dbReference type="AlphaFoldDB" id="A0AAW0KVV2"/>
<dbReference type="EMBL" id="PKMF04000200">
    <property type="protein sequence ID" value="KAK7843587.1"/>
    <property type="molecule type" value="Genomic_DNA"/>
</dbReference>
<evidence type="ECO:0000313" key="2">
    <source>
        <dbReference type="Proteomes" id="UP000237347"/>
    </source>
</evidence>
<name>A0AAW0KVV2_QUESU</name>
<organism evidence="1 2">
    <name type="scientific">Quercus suber</name>
    <name type="common">Cork oak</name>
    <dbReference type="NCBI Taxonomy" id="58331"/>
    <lineage>
        <taxon>Eukaryota</taxon>
        <taxon>Viridiplantae</taxon>
        <taxon>Streptophyta</taxon>
        <taxon>Embryophyta</taxon>
        <taxon>Tracheophyta</taxon>
        <taxon>Spermatophyta</taxon>
        <taxon>Magnoliopsida</taxon>
        <taxon>eudicotyledons</taxon>
        <taxon>Gunneridae</taxon>
        <taxon>Pentapetalae</taxon>
        <taxon>rosids</taxon>
        <taxon>fabids</taxon>
        <taxon>Fagales</taxon>
        <taxon>Fagaceae</taxon>
        <taxon>Quercus</taxon>
    </lineage>
</organism>
<reference evidence="1 2" key="1">
    <citation type="journal article" date="2018" name="Sci. Data">
        <title>The draft genome sequence of cork oak.</title>
        <authorList>
            <person name="Ramos A.M."/>
            <person name="Usie A."/>
            <person name="Barbosa P."/>
            <person name="Barros P.M."/>
            <person name="Capote T."/>
            <person name="Chaves I."/>
            <person name="Simoes F."/>
            <person name="Abreu I."/>
            <person name="Carrasquinho I."/>
            <person name="Faro C."/>
            <person name="Guimaraes J.B."/>
            <person name="Mendonca D."/>
            <person name="Nobrega F."/>
            <person name="Rodrigues L."/>
            <person name="Saibo N.J.M."/>
            <person name="Varela M.C."/>
            <person name="Egas C."/>
            <person name="Matos J."/>
            <person name="Miguel C.M."/>
            <person name="Oliveira M.M."/>
            <person name="Ricardo C.P."/>
            <person name="Goncalves S."/>
        </authorList>
    </citation>
    <scope>NUCLEOTIDE SEQUENCE [LARGE SCALE GENOMIC DNA]</scope>
    <source>
        <strain evidence="2">cv. HL8</strain>
    </source>
</reference>
<proteinExistence type="predicted"/>
<dbReference type="Proteomes" id="UP000237347">
    <property type="component" value="Unassembled WGS sequence"/>
</dbReference>
<gene>
    <name evidence="1" type="ORF">CFP56_012148</name>
</gene>
<accession>A0AAW0KVV2</accession>
<evidence type="ECO:0000313" key="1">
    <source>
        <dbReference type="EMBL" id="KAK7843587.1"/>
    </source>
</evidence>
<keyword evidence="2" id="KW-1185">Reference proteome</keyword>
<sequence>MLYPISLHLLSHFSSQPPKPPTTLELTSSILAQLRRYHGSFVCHLPHSSSLKLNPQHAATPPSSCLVLETEPRNPQSLLYSSRLIGDGDSSIEALNESSPNLDSDLVTLLNNELPSQWRVQWFDIKWHIDAMRKTQL</sequence>